<accession>A0A0B7ATX6</accession>
<sequence length="69" mass="7968">MLVFVNHYSRSLERRIGVTRRCCLPGIWLSLVRLGSLLGPGKAGNIDFLWFRRLVIWVDDSTNEIVQHS</sequence>
<organism evidence="1">
    <name type="scientific">Arion vulgaris</name>
    <dbReference type="NCBI Taxonomy" id="1028688"/>
    <lineage>
        <taxon>Eukaryota</taxon>
        <taxon>Metazoa</taxon>
        <taxon>Spiralia</taxon>
        <taxon>Lophotrochozoa</taxon>
        <taxon>Mollusca</taxon>
        <taxon>Gastropoda</taxon>
        <taxon>Heterobranchia</taxon>
        <taxon>Euthyneura</taxon>
        <taxon>Panpulmonata</taxon>
        <taxon>Eupulmonata</taxon>
        <taxon>Stylommatophora</taxon>
        <taxon>Helicina</taxon>
        <taxon>Arionoidea</taxon>
        <taxon>Arionidae</taxon>
        <taxon>Arion</taxon>
    </lineage>
</organism>
<dbReference type="AlphaFoldDB" id="A0A0B7ATX6"/>
<proteinExistence type="predicted"/>
<dbReference type="EMBL" id="HACG01037604">
    <property type="protein sequence ID" value="CEK84469.1"/>
    <property type="molecule type" value="Transcribed_RNA"/>
</dbReference>
<reference evidence="1" key="1">
    <citation type="submission" date="2014-12" db="EMBL/GenBank/DDBJ databases">
        <title>Insight into the proteome of Arion vulgaris.</title>
        <authorList>
            <person name="Aradska J."/>
            <person name="Bulat T."/>
            <person name="Smidak R."/>
            <person name="Sarate P."/>
            <person name="Gangsoo J."/>
            <person name="Sialana F."/>
            <person name="Bilban M."/>
            <person name="Lubec G."/>
        </authorList>
    </citation>
    <scope>NUCLEOTIDE SEQUENCE</scope>
    <source>
        <tissue evidence="1">Skin</tissue>
    </source>
</reference>
<name>A0A0B7ATX6_9EUPU</name>
<gene>
    <name evidence="1" type="primary">ORF142767</name>
</gene>
<protein>
    <submittedName>
        <fullName evidence="1">Uncharacterized protein</fullName>
    </submittedName>
</protein>
<evidence type="ECO:0000313" key="1">
    <source>
        <dbReference type="EMBL" id="CEK84469.1"/>
    </source>
</evidence>